<feature type="domain" description="Peptidase M13 N-terminal" evidence="5">
    <location>
        <begin position="169"/>
        <end position="556"/>
    </location>
</feature>
<keyword evidence="4" id="KW-1133">Transmembrane helix</keyword>
<dbReference type="EMBL" id="AP028915">
    <property type="protein sequence ID" value="BES96409.1"/>
    <property type="molecule type" value="Genomic_DNA"/>
</dbReference>
<evidence type="ECO:0000256" key="4">
    <source>
        <dbReference type="SAM" id="Phobius"/>
    </source>
</evidence>
<dbReference type="Gene3D" id="3.40.390.10">
    <property type="entry name" value="Collagenase (Catalytic Domain)"/>
    <property type="match status" value="1"/>
</dbReference>
<dbReference type="InterPro" id="IPR024079">
    <property type="entry name" value="MetalloPept_cat_dom_sf"/>
</dbReference>
<reference evidence="6 7" key="1">
    <citation type="submission" date="2023-09" db="EMBL/GenBank/DDBJ databases">
        <title>Nesidiocoris tenuis whole genome shotgun sequence.</title>
        <authorList>
            <person name="Shibata T."/>
            <person name="Shimoda M."/>
            <person name="Kobayashi T."/>
            <person name="Uehara T."/>
        </authorList>
    </citation>
    <scope>NUCLEOTIDE SEQUENCE [LARGE SCALE GENOMIC DNA]</scope>
    <source>
        <strain evidence="6 7">Japan</strain>
    </source>
</reference>
<keyword evidence="4" id="KW-0812">Transmembrane</keyword>
<dbReference type="Proteomes" id="UP001307889">
    <property type="component" value="Chromosome 7"/>
</dbReference>
<dbReference type="InterPro" id="IPR008753">
    <property type="entry name" value="Peptidase_M13_N"/>
</dbReference>
<sequence>MDGEYKSKPLPTINSTDEADEATNEDDPCIPPSNNAKRKSMESLSKTRDDSVDVEKNAINADNSKHNAVKTVTANSNDKKPTRFKSVKFNPPTSKFEQWASSKTGLSRLGLLLLAFLLFALFALTLAILIMSLIWPSIPHALMFDVCRSPACLIASSESIAKMNMSVSPCEDLREYACGHWLATHSIPKDKDTWGMKQHMQYKHRESLRNMINTMPYPVDMENLQWRVKNIYDSCMAVGVVESEEERPLKKMILHLGGWHILKEFSVLSWELGRTLVKLHSLHNVEPFLKIEVVPDAKDPTTAQSVIQISPSSLGLPDRSYYYRLSDDKVVKAYKSFLKDVAVHFGATSDAASSFSDDMFHFERRIAERYPSRPPDRAPNYRPTIAKLEEIAPSVPLYDILNAMFPQKKLNKMSEVIVTAPDYLHNISRLFSSSDRSVMNDYMMLKLAVKYLPYLSKQFRDTLFEFHSKLYGIKENKPRWEMCIETLQKIVGFGLEAMHENHGSDGERKRKVVTDIFEVIRQTLKDAVLKSNNLPLHIQDHFLDKLEKITIQVGLPSRLRHSSFFNEYYRTLTSIKHDFFNNIVYGMTFLAEQQQKRLVSPSEEDRWIDIVSDGNLKVSYVPEINKVVVPMALLYPPYFNSHYPQSVLYGSLASEIGLAVVGSITGQGVYHSGDGMLLPSEHPLHTKSHECFTQHLETTPILEALRFTFQSMENTLANSPHVHQPAMETLEDSQIFFVAYTQNLCTMRTPERQEVDQTTQKSKLDDHYILETIMKKSKEFSTTFSCETQVQKEECDVLI</sequence>
<dbReference type="PROSITE" id="PS51885">
    <property type="entry name" value="NEPRILYSIN"/>
    <property type="match status" value="1"/>
</dbReference>
<gene>
    <name evidence="6" type="ORF">NTJ_09220</name>
</gene>
<comment type="similarity">
    <text evidence="2">Belongs to the peptidase M13 family.</text>
</comment>
<keyword evidence="4" id="KW-0472">Membrane</keyword>
<dbReference type="CDD" id="cd08662">
    <property type="entry name" value="M13"/>
    <property type="match status" value="1"/>
</dbReference>
<dbReference type="PANTHER" id="PTHR11733:SF228">
    <property type="entry name" value="PROTEIN GONE EARLY"/>
    <property type="match status" value="1"/>
</dbReference>
<evidence type="ECO:0000259" key="5">
    <source>
        <dbReference type="Pfam" id="PF05649"/>
    </source>
</evidence>
<evidence type="ECO:0000256" key="3">
    <source>
        <dbReference type="SAM" id="MobiDB-lite"/>
    </source>
</evidence>
<evidence type="ECO:0000313" key="6">
    <source>
        <dbReference type="EMBL" id="BES96409.1"/>
    </source>
</evidence>
<accession>A0ABN7AXZ5</accession>
<feature type="compositionally biased region" description="Basic and acidic residues" evidence="3">
    <location>
        <begin position="39"/>
        <end position="56"/>
    </location>
</feature>
<organism evidence="6 7">
    <name type="scientific">Nesidiocoris tenuis</name>
    <dbReference type="NCBI Taxonomy" id="355587"/>
    <lineage>
        <taxon>Eukaryota</taxon>
        <taxon>Metazoa</taxon>
        <taxon>Ecdysozoa</taxon>
        <taxon>Arthropoda</taxon>
        <taxon>Hexapoda</taxon>
        <taxon>Insecta</taxon>
        <taxon>Pterygota</taxon>
        <taxon>Neoptera</taxon>
        <taxon>Paraneoptera</taxon>
        <taxon>Hemiptera</taxon>
        <taxon>Heteroptera</taxon>
        <taxon>Panheteroptera</taxon>
        <taxon>Cimicomorpha</taxon>
        <taxon>Miridae</taxon>
        <taxon>Dicyphina</taxon>
        <taxon>Nesidiocoris</taxon>
    </lineage>
</organism>
<name>A0ABN7AXZ5_9HEMI</name>
<feature type="compositionally biased region" description="Acidic residues" evidence="3">
    <location>
        <begin position="17"/>
        <end position="28"/>
    </location>
</feature>
<proteinExistence type="inferred from homology"/>
<dbReference type="Gene3D" id="1.10.1380.10">
    <property type="entry name" value="Neutral endopeptidase , domain2"/>
    <property type="match status" value="1"/>
</dbReference>
<feature type="transmembrane region" description="Helical" evidence="4">
    <location>
        <begin position="111"/>
        <end position="135"/>
    </location>
</feature>
<feature type="region of interest" description="Disordered" evidence="3">
    <location>
        <begin position="1"/>
        <end position="59"/>
    </location>
</feature>
<dbReference type="SUPFAM" id="SSF55486">
    <property type="entry name" value="Metalloproteases ('zincins'), catalytic domain"/>
    <property type="match status" value="1"/>
</dbReference>
<dbReference type="InterPro" id="IPR042089">
    <property type="entry name" value="Peptidase_M13_dom_2"/>
</dbReference>
<evidence type="ECO:0000256" key="2">
    <source>
        <dbReference type="ARBA" id="ARBA00007357"/>
    </source>
</evidence>
<dbReference type="Pfam" id="PF05649">
    <property type="entry name" value="Peptidase_M13_N"/>
    <property type="match status" value="1"/>
</dbReference>
<dbReference type="PANTHER" id="PTHR11733">
    <property type="entry name" value="ZINC METALLOPROTEASE FAMILY M13 NEPRILYSIN-RELATED"/>
    <property type="match status" value="1"/>
</dbReference>
<dbReference type="InterPro" id="IPR000718">
    <property type="entry name" value="Peptidase_M13"/>
</dbReference>
<evidence type="ECO:0000313" key="7">
    <source>
        <dbReference type="Proteomes" id="UP001307889"/>
    </source>
</evidence>
<protein>
    <submittedName>
        <fullName evidence="6">Peptidase family M13</fullName>
    </submittedName>
</protein>
<keyword evidence="7" id="KW-1185">Reference proteome</keyword>
<evidence type="ECO:0000256" key="1">
    <source>
        <dbReference type="ARBA" id="ARBA00004401"/>
    </source>
</evidence>
<comment type="subcellular location">
    <subcellularLocation>
        <location evidence="1">Cell membrane</location>
        <topology evidence="1">Single-pass type II membrane protein</topology>
    </subcellularLocation>
</comment>